<organism evidence="2 4">
    <name type="scientific">Cryobacterium levicorallinum</name>
    <dbReference type="NCBI Taxonomy" id="995038"/>
    <lineage>
        <taxon>Bacteria</taxon>
        <taxon>Bacillati</taxon>
        <taxon>Actinomycetota</taxon>
        <taxon>Actinomycetes</taxon>
        <taxon>Micrococcales</taxon>
        <taxon>Microbacteriaceae</taxon>
        <taxon>Cryobacterium</taxon>
    </lineage>
</organism>
<evidence type="ECO:0000313" key="3">
    <source>
        <dbReference type="Proteomes" id="UP000199681"/>
    </source>
</evidence>
<dbReference type="Proteomes" id="UP000297963">
    <property type="component" value="Unassembled WGS sequence"/>
</dbReference>
<keyword evidence="3" id="KW-1185">Reference proteome</keyword>
<reference evidence="2 4" key="2">
    <citation type="submission" date="2019-03" db="EMBL/GenBank/DDBJ databases">
        <title>Genomics of glacier-inhabiting Cryobacterium strains.</title>
        <authorList>
            <person name="Liu Q."/>
            <person name="Xin Y.-H."/>
        </authorList>
    </citation>
    <scope>NUCLEOTIDE SEQUENCE [LARGE SCALE GENOMIC DNA]</scope>
    <source>
        <strain evidence="2 4">Hh34</strain>
    </source>
</reference>
<accession>A0A1I3DI58</accession>
<comment type="caution">
    <text evidence="2">The sequence shown here is derived from an EMBL/GenBank/DDBJ whole genome shotgun (WGS) entry which is preliminary data.</text>
</comment>
<dbReference type="RefSeq" id="WP_092452042.1">
    <property type="nucleotide sequence ID" value="NZ_BKAC01000025.1"/>
</dbReference>
<dbReference type="Proteomes" id="UP000199681">
    <property type="component" value="Unassembled WGS sequence"/>
</dbReference>
<evidence type="ECO:0000313" key="1">
    <source>
        <dbReference type="EMBL" id="SFH86346.1"/>
    </source>
</evidence>
<evidence type="ECO:0000313" key="4">
    <source>
        <dbReference type="Proteomes" id="UP000297963"/>
    </source>
</evidence>
<name>A0A1I3DI58_9MICO</name>
<dbReference type="AlphaFoldDB" id="A0A1I3DI58"/>
<reference evidence="1 3" key="1">
    <citation type="submission" date="2016-10" db="EMBL/GenBank/DDBJ databases">
        <authorList>
            <person name="Varghese N."/>
            <person name="Submissions S."/>
        </authorList>
    </citation>
    <scope>NUCLEOTIDE SEQUENCE [LARGE SCALE GENOMIC DNA]</scope>
    <source>
        <strain evidence="1 3">GMCC 1.11211</strain>
    </source>
</reference>
<gene>
    <name evidence="2" type="ORF">E3O11_09275</name>
    <name evidence="1" type="ORF">SAMN05216274_11843</name>
</gene>
<dbReference type="EMBL" id="SOFE01000015">
    <property type="protein sequence ID" value="TFB84700.1"/>
    <property type="molecule type" value="Genomic_DNA"/>
</dbReference>
<evidence type="ECO:0000313" key="2">
    <source>
        <dbReference type="EMBL" id="TFB84700.1"/>
    </source>
</evidence>
<proteinExistence type="predicted"/>
<protein>
    <submittedName>
        <fullName evidence="2">Uncharacterized protein</fullName>
    </submittedName>
</protein>
<dbReference type="EMBL" id="FOPW01000018">
    <property type="protein sequence ID" value="SFH86346.1"/>
    <property type="molecule type" value="Genomic_DNA"/>
</dbReference>
<sequence>MSDQHYEQDETLRLPTLQFRVVLDLGARLAAAITLPPKLAHPDLFADRDDEGEALNLSIDYDSGQLHVLLDEAGPSFHYHGTADPYESPWPEDQTAILLEWALILVQEIDGLDELLDSIYEAAEWFEQGFTLYVPETDPTQLELIEVDIIGELLTLPWLGSGRVDHEHIDGDNHPIALLWNMNNADTDVPIARAWLDPQTGEPRTAAEPGVDWTAVAMSEDEVLQWLVGIYTNHHVAPTPEAQIMRAALERMGGIS</sequence>